<dbReference type="Proteomes" id="UP001066276">
    <property type="component" value="Chromosome 7"/>
</dbReference>
<feature type="compositionally biased region" description="Basic and acidic residues" evidence="1">
    <location>
        <begin position="41"/>
        <end position="58"/>
    </location>
</feature>
<feature type="region of interest" description="Disordered" evidence="1">
    <location>
        <begin position="32"/>
        <end position="73"/>
    </location>
</feature>
<dbReference type="EMBL" id="JANPWB010000011">
    <property type="protein sequence ID" value="KAJ1130169.1"/>
    <property type="molecule type" value="Genomic_DNA"/>
</dbReference>
<evidence type="ECO:0000256" key="1">
    <source>
        <dbReference type="SAM" id="MobiDB-lite"/>
    </source>
</evidence>
<comment type="caution">
    <text evidence="2">The sequence shown here is derived from an EMBL/GenBank/DDBJ whole genome shotgun (WGS) entry which is preliminary data.</text>
</comment>
<dbReference type="AlphaFoldDB" id="A0AAV7PQM1"/>
<reference evidence="2" key="1">
    <citation type="journal article" date="2022" name="bioRxiv">
        <title>Sequencing and chromosome-scale assembly of the giantPleurodeles waltlgenome.</title>
        <authorList>
            <person name="Brown T."/>
            <person name="Elewa A."/>
            <person name="Iarovenko S."/>
            <person name="Subramanian E."/>
            <person name="Araus A.J."/>
            <person name="Petzold A."/>
            <person name="Susuki M."/>
            <person name="Suzuki K.-i.T."/>
            <person name="Hayashi T."/>
            <person name="Toyoda A."/>
            <person name="Oliveira C."/>
            <person name="Osipova E."/>
            <person name="Leigh N.D."/>
            <person name="Simon A."/>
            <person name="Yun M.H."/>
        </authorList>
    </citation>
    <scope>NUCLEOTIDE SEQUENCE</scope>
    <source>
        <strain evidence="2">20211129_DDA</strain>
        <tissue evidence="2">Liver</tissue>
    </source>
</reference>
<organism evidence="2 3">
    <name type="scientific">Pleurodeles waltl</name>
    <name type="common">Iberian ribbed newt</name>
    <dbReference type="NCBI Taxonomy" id="8319"/>
    <lineage>
        <taxon>Eukaryota</taxon>
        <taxon>Metazoa</taxon>
        <taxon>Chordata</taxon>
        <taxon>Craniata</taxon>
        <taxon>Vertebrata</taxon>
        <taxon>Euteleostomi</taxon>
        <taxon>Amphibia</taxon>
        <taxon>Batrachia</taxon>
        <taxon>Caudata</taxon>
        <taxon>Salamandroidea</taxon>
        <taxon>Salamandridae</taxon>
        <taxon>Pleurodelinae</taxon>
        <taxon>Pleurodeles</taxon>
    </lineage>
</organism>
<keyword evidence="3" id="KW-1185">Reference proteome</keyword>
<evidence type="ECO:0000313" key="3">
    <source>
        <dbReference type="Proteomes" id="UP001066276"/>
    </source>
</evidence>
<name>A0AAV7PQM1_PLEWA</name>
<accession>A0AAV7PQM1</accession>
<evidence type="ECO:0000313" key="2">
    <source>
        <dbReference type="EMBL" id="KAJ1130169.1"/>
    </source>
</evidence>
<protein>
    <submittedName>
        <fullName evidence="2">Uncharacterized protein</fullName>
    </submittedName>
</protein>
<sequence>MVAGSGRAGLGLPIRAPNTRALPGGVALQLVHQSARRWPRLPREAEARDPKRTTEHSRGPGLSPVGIRTPRGG</sequence>
<proteinExistence type="predicted"/>
<gene>
    <name evidence="2" type="ORF">NDU88_008525</name>
</gene>